<evidence type="ECO:0000313" key="12">
    <source>
        <dbReference type="EMBL" id="CVI62212.1"/>
    </source>
</evidence>
<dbReference type="PANTHER" id="PTHR11839">
    <property type="entry name" value="UDP/ADP-SUGAR PYROPHOSPHATASE"/>
    <property type="match status" value="1"/>
</dbReference>
<dbReference type="GO" id="GO:0006753">
    <property type="term" value="P:nucleoside phosphate metabolic process"/>
    <property type="evidence" value="ECO:0007669"/>
    <property type="project" value="TreeGrafter"/>
</dbReference>
<feature type="domain" description="Nudix hydrolase" evidence="11">
    <location>
        <begin position="63"/>
        <end position="201"/>
    </location>
</feature>
<dbReference type="GO" id="GO:0016818">
    <property type="term" value="F:hydrolase activity, acting on acid anhydrides, in phosphorus-containing anhydrides"/>
    <property type="evidence" value="ECO:0007669"/>
    <property type="project" value="InterPro"/>
</dbReference>
<evidence type="ECO:0000256" key="4">
    <source>
        <dbReference type="ARBA" id="ARBA00011738"/>
    </source>
</evidence>
<comment type="catalytic activity">
    <reaction evidence="1">
        <text>GDP-alpha-D-mannose + H2O = alpha-D-mannose 1-phosphate + GMP + 2 H(+)</text>
        <dbReference type="Rhea" id="RHEA:27978"/>
        <dbReference type="ChEBI" id="CHEBI:15377"/>
        <dbReference type="ChEBI" id="CHEBI:15378"/>
        <dbReference type="ChEBI" id="CHEBI:57527"/>
        <dbReference type="ChEBI" id="CHEBI:58115"/>
        <dbReference type="ChEBI" id="CHEBI:58409"/>
    </reaction>
</comment>
<organism evidence="12 13">
    <name type="scientific">Agrobacterium deltaense NCPPB 1641</name>
    <dbReference type="NCBI Taxonomy" id="1183425"/>
    <lineage>
        <taxon>Bacteria</taxon>
        <taxon>Pseudomonadati</taxon>
        <taxon>Pseudomonadota</taxon>
        <taxon>Alphaproteobacteria</taxon>
        <taxon>Hyphomicrobiales</taxon>
        <taxon>Rhizobiaceae</taxon>
        <taxon>Rhizobium/Agrobacterium group</taxon>
        <taxon>Agrobacterium</taxon>
    </lineage>
</organism>
<evidence type="ECO:0000256" key="8">
    <source>
        <dbReference type="ARBA" id="ARBA00032272"/>
    </source>
</evidence>
<dbReference type="Gene3D" id="3.90.79.10">
    <property type="entry name" value="Nucleoside Triphosphate Pyrophosphohydrolase"/>
    <property type="match status" value="1"/>
</dbReference>
<evidence type="ECO:0000256" key="2">
    <source>
        <dbReference type="ARBA" id="ARBA00001946"/>
    </source>
</evidence>
<dbReference type="GO" id="GO:0005829">
    <property type="term" value="C:cytosol"/>
    <property type="evidence" value="ECO:0007669"/>
    <property type="project" value="TreeGrafter"/>
</dbReference>
<evidence type="ECO:0000256" key="10">
    <source>
        <dbReference type="PIRSR" id="PIRSR604385-3"/>
    </source>
</evidence>
<evidence type="ECO:0000256" key="3">
    <source>
        <dbReference type="ARBA" id="ARBA00007275"/>
    </source>
</evidence>
<dbReference type="EMBL" id="FCNP01000043">
    <property type="protein sequence ID" value="CVI62212.1"/>
    <property type="molecule type" value="Genomic_DNA"/>
</dbReference>
<protein>
    <recommendedName>
        <fullName evidence="5">GDP-mannose pyrophosphatase</fullName>
    </recommendedName>
    <alternativeName>
        <fullName evidence="7">GDP-mannose hydrolase</fullName>
    </alternativeName>
    <alternativeName>
        <fullName evidence="8">GDPMK</fullName>
    </alternativeName>
</protein>
<feature type="binding site" evidence="9">
    <location>
        <position position="119"/>
    </location>
    <ligand>
        <name>Mg(2+)</name>
        <dbReference type="ChEBI" id="CHEBI:18420"/>
        <label>1</label>
    </ligand>
</feature>
<proteinExistence type="inferred from homology"/>
<dbReference type="CDD" id="cd24157">
    <property type="entry name" value="NUDIX_GDPMK"/>
    <property type="match status" value="1"/>
</dbReference>
<dbReference type="InterPro" id="IPR004385">
    <property type="entry name" value="NDP_pyrophosphatase"/>
</dbReference>
<comment type="caution">
    <text evidence="12">The sequence shown here is derived from an EMBL/GenBank/DDBJ whole genome shotgun (WGS) entry which is preliminary data.</text>
</comment>
<keyword evidence="9" id="KW-0479">Metal-binding</keyword>
<accession>A0A1S7U627</accession>
<dbReference type="Pfam" id="PF00293">
    <property type="entry name" value="NUDIX"/>
    <property type="match status" value="1"/>
</dbReference>
<dbReference type="AlphaFoldDB" id="A0A1S7U627"/>
<comment type="similarity">
    <text evidence="3">Belongs to the Nudix hydrolase family. NudK subfamily.</text>
</comment>
<evidence type="ECO:0000259" key="11">
    <source>
        <dbReference type="PROSITE" id="PS51462"/>
    </source>
</evidence>
<evidence type="ECO:0000256" key="9">
    <source>
        <dbReference type="PIRSR" id="PIRSR604385-2"/>
    </source>
</evidence>
<dbReference type="GO" id="GO:0046872">
    <property type="term" value="F:metal ion binding"/>
    <property type="evidence" value="ECO:0007669"/>
    <property type="project" value="UniProtKB-KW"/>
</dbReference>
<evidence type="ECO:0000256" key="7">
    <source>
        <dbReference type="ARBA" id="ARBA00032162"/>
    </source>
</evidence>
<feature type="binding site" evidence="9">
    <location>
        <position position="123"/>
    </location>
    <ligand>
        <name>Mg(2+)</name>
        <dbReference type="ChEBI" id="CHEBI:18420"/>
        <label>1</label>
    </ligand>
</feature>
<dbReference type="PROSITE" id="PS51462">
    <property type="entry name" value="NUDIX"/>
    <property type="match status" value="1"/>
</dbReference>
<sequence length="217" mass="24284">MSKASCKAFEKTDENEVNLMSSSVYRPISERVLADDWGRLTKYEYELQLRDGSWQRQTREAYDRGNGATCLLYNPASDNVLLTRQFRLPVLLNGGLESLIETPAGLLEGADPATRMRAELIEETGYEVSELTHLFDIYMSPGSVTEYLAFFYGEYAEKHKVGAGGGSADEGEDIDVLEIALPEAMRMIGRGDIRDAKTIILIQHLAIRLLQEKIAAR</sequence>
<evidence type="ECO:0000256" key="5">
    <source>
        <dbReference type="ARBA" id="ARBA00016377"/>
    </source>
</evidence>
<dbReference type="InterPro" id="IPR000086">
    <property type="entry name" value="NUDIX_hydrolase_dom"/>
</dbReference>
<evidence type="ECO:0000256" key="6">
    <source>
        <dbReference type="ARBA" id="ARBA00022801"/>
    </source>
</evidence>
<dbReference type="GO" id="GO:0019693">
    <property type="term" value="P:ribose phosphate metabolic process"/>
    <property type="evidence" value="ECO:0007669"/>
    <property type="project" value="TreeGrafter"/>
</dbReference>
<feature type="binding site" evidence="9">
    <location>
        <position position="172"/>
    </location>
    <ligand>
        <name>Mg(2+)</name>
        <dbReference type="ChEBI" id="CHEBI:18420"/>
        <label>1</label>
    </ligand>
</feature>
<keyword evidence="6 12" id="KW-0378">Hydrolase</keyword>
<feature type="short sequence motif" description="Nudix box" evidence="10">
    <location>
        <begin position="105"/>
        <end position="126"/>
    </location>
</feature>
<feature type="binding site" evidence="9">
    <location>
        <position position="104"/>
    </location>
    <ligand>
        <name>Mg(2+)</name>
        <dbReference type="ChEBI" id="CHEBI:18420"/>
        <label>2</label>
    </ligand>
</feature>
<dbReference type="NCBIfam" id="TIGR00052">
    <property type="entry name" value="nudix-type nucleoside diphosphatase, YffH/AdpP family"/>
    <property type="match status" value="1"/>
</dbReference>
<comment type="subunit">
    <text evidence="4">Homodimer.</text>
</comment>
<dbReference type="SUPFAM" id="SSF55811">
    <property type="entry name" value="Nudix"/>
    <property type="match status" value="1"/>
</dbReference>
<gene>
    <name evidence="12" type="ORF">AGR7A_Lc50092</name>
</gene>
<reference evidence="12" key="1">
    <citation type="submission" date="2016-01" db="EMBL/GenBank/DDBJ databases">
        <authorList>
            <person name="Regsiter A."/>
            <person name="william w."/>
        </authorList>
    </citation>
    <scope>NUCLEOTIDE SEQUENCE</scope>
    <source>
        <strain evidence="12">NCPPB 1641</strain>
    </source>
</reference>
<evidence type="ECO:0000256" key="1">
    <source>
        <dbReference type="ARBA" id="ARBA00000847"/>
    </source>
</evidence>
<comment type="cofactor">
    <cofactor evidence="2 9">
        <name>Mg(2+)</name>
        <dbReference type="ChEBI" id="CHEBI:18420"/>
    </cofactor>
</comment>
<dbReference type="PANTHER" id="PTHR11839:SF18">
    <property type="entry name" value="NUDIX HYDROLASE DOMAIN-CONTAINING PROTEIN"/>
    <property type="match status" value="1"/>
</dbReference>
<dbReference type="InterPro" id="IPR015797">
    <property type="entry name" value="NUDIX_hydrolase-like_dom_sf"/>
</dbReference>
<keyword evidence="9" id="KW-0460">Magnesium</keyword>
<keyword evidence="13" id="KW-1185">Reference proteome</keyword>
<dbReference type="Proteomes" id="UP000192140">
    <property type="component" value="Unassembled WGS sequence"/>
</dbReference>
<evidence type="ECO:0000313" key="13">
    <source>
        <dbReference type="Proteomes" id="UP000192140"/>
    </source>
</evidence>
<name>A0A1S7U627_9HYPH</name>